<evidence type="ECO:0000256" key="5">
    <source>
        <dbReference type="ARBA" id="ARBA00022475"/>
    </source>
</evidence>
<dbReference type="GO" id="GO:0005886">
    <property type="term" value="C:plasma membrane"/>
    <property type="evidence" value="ECO:0007669"/>
    <property type="project" value="UniProtKB-SubCell"/>
</dbReference>
<comment type="similarity">
    <text evidence="3">Belongs to the glycosyl hydrolase 16 family.</text>
</comment>
<dbReference type="FunFam" id="2.60.120.200:FF:000114">
    <property type="entry name" value="Probable endo-1,3(4)-beta-glucanase NFIA_089530"/>
    <property type="match status" value="1"/>
</dbReference>
<keyword evidence="8" id="KW-0624">Polysaccharide degradation</keyword>
<dbReference type="EMBL" id="VCAU01000007">
    <property type="protein sequence ID" value="KAF9893484.1"/>
    <property type="molecule type" value="Genomic_DNA"/>
</dbReference>
<evidence type="ECO:0000256" key="4">
    <source>
        <dbReference type="ARBA" id="ARBA00012599"/>
    </source>
</evidence>
<keyword evidence="6" id="KW-0336">GPI-anchor</keyword>
<reference evidence="13" key="1">
    <citation type="journal article" date="2019" name="Beilstein J. Org. Chem.">
        <title>Nanangenines: drimane sesquiterpenoids as the dominant metabolite cohort of a novel Australian fungus, Aspergillus nanangensis.</title>
        <authorList>
            <person name="Lacey H.J."/>
            <person name="Gilchrist C.L.M."/>
            <person name="Crombie A."/>
            <person name="Kalaitzis J.A."/>
            <person name="Vuong D."/>
            <person name="Rutledge P.J."/>
            <person name="Turner P."/>
            <person name="Pitt J.I."/>
            <person name="Lacey E."/>
            <person name="Chooi Y.H."/>
            <person name="Piggott A.M."/>
        </authorList>
    </citation>
    <scope>NUCLEOTIDE SEQUENCE</scope>
    <source>
        <strain evidence="13">MST-FP2251</strain>
    </source>
</reference>
<accession>A0AAD4CVI1</accession>
<dbReference type="InterPro" id="IPR050546">
    <property type="entry name" value="Glycosyl_Hydrlase_16"/>
</dbReference>
<keyword evidence="6" id="KW-0325">Glycoprotein</keyword>
<evidence type="ECO:0000256" key="8">
    <source>
        <dbReference type="ARBA" id="ARBA00023001"/>
    </source>
</evidence>
<dbReference type="PROSITE" id="PS51762">
    <property type="entry name" value="GH16_2"/>
    <property type="match status" value="1"/>
</dbReference>
<evidence type="ECO:0000256" key="2">
    <source>
        <dbReference type="ARBA" id="ARBA00004609"/>
    </source>
</evidence>
<reference evidence="13" key="2">
    <citation type="submission" date="2020-02" db="EMBL/GenBank/DDBJ databases">
        <authorList>
            <person name="Gilchrist C.L.M."/>
            <person name="Chooi Y.-H."/>
        </authorList>
    </citation>
    <scope>NUCLEOTIDE SEQUENCE</scope>
    <source>
        <strain evidence="13">MST-FP2251</strain>
    </source>
</reference>
<keyword evidence="9" id="KW-0472">Membrane</keyword>
<sequence>MAAYQLQDDYGTGDTFFDNFDFYTGGDPTNGYVSYVDRSTASSSGLINTSGGSVYIGVDSTNVASAPGRQSVRLSSTKTYNHGLVILDLAHMPGSVCGSWPAFWMLGPDWPNNGEIDIIEGVNEQSTNAVALHTSTGCTINDSGFSGKLQTSNCDVAAAGQSNNAGCGIGSSDTQSYGDGFNQAGGGVYATEWTSAGISVWFWPSASVPSDIANGGPDPSGWGTPSAAFAGDCDIDAHFNQLQILFDVTFCGDWAGNVWSTSSCASKDSSCTSYVQNNPADFAESYWSVNSLKVYQDGSSARNVTAFDASTPSSRIVRKHRRNGFYHGQ</sequence>
<dbReference type="GO" id="GO:0052861">
    <property type="term" value="F:endo-1,3(4)-beta-glucanase activity"/>
    <property type="evidence" value="ECO:0007669"/>
    <property type="project" value="UniProtKB-EC"/>
</dbReference>
<keyword evidence="5" id="KW-1003">Cell membrane</keyword>
<keyword evidence="8" id="KW-0119">Carbohydrate metabolism</keyword>
<comment type="caution">
    <text evidence="13">The sequence shown here is derived from an EMBL/GenBank/DDBJ whole genome shotgun (WGS) entry which is preliminary data.</text>
</comment>
<feature type="domain" description="GH16" evidence="12">
    <location>
        <begin position="8"/>
        <end position="263"/>
    </location>
</feature>
<dbReference type="InterPro" id="IPR013320">
    <property type="entry name" value="ConA-like_dom_sf"/>
</dbReference>
<keyword evidence="11" id="KW-0326">Glycosidase</keyword>
<dbReference type="GO" id="GO:0098552">
    <property type="term" value="C:side of membrane"/>
    <property type="evidence" value="ECO:0007669"/>
    <property type="project" value="UniProtKB-KW"/>
</dbReference>
<dbReference type="EC" id="3.2.1.6" evidence="4"/>
<dbReference type="PANTHER" id="PTHR10963">
    <property type="entry name" value="GLYCOSYL HYDROLASE-RELATED"/>
    <property type="match status" value="1"/>
</dbReference>
<evidence type="ECO:0000256" key="1">
    <source>
        <dbReference type="ARBA" id="ARBA00000124"/>
    </source>
</evidence>
<keyword evidence="8" id="KW-0136">Cellulose degradation</keyword>
<dbReference type="Pfam" id="PF26113">
    <property type="entry name" value="GH16_XgeA"/>
    <property type="match status" value="1"/>
</dbReference>
<keyword evidence="10" id="KW-0449">Lipoprotein</keyword>
<organism evidence="13 14">
    <name type="scientific">Aspergillus nanangensis</name>
    <dbReference type="NCBI Taxonomy" id="2582783"/>
    <lineage>
        <taxon>Eukaryota</taxon>
        <taxon>Fungi</taxon>
        <taxon>Dikarya</taxon>
        <taxon>Ascomycota</taxon>
        <taxon>Pezizomycotina</taxon>
        <taxon>Eurotiomycetes</taxon>
        <taxon>Eurotiomycetidae</taxon>
        <taxon>Eurotiales</taxon>
        <taxon>Aspergillaceae</taxon>
        <taxon>Aspergillus</taxon>
        <taxon>Aspergillus subgen. Circumdati</taxon>
    </lineage>
</organism>
<dbReference type="AlphaFoldDB" id="A0AAD4CVI1"/>
<dbReference type="CDD" id="cd02181">
    <property type="entry name" value="GH16_fungal_Lam16A_glucanase"/>
    <property type="match status" value="1"/>
</dbReference>
<dbReference type="GO" id="GO:0030245">
    <property type="term" value="P:cellulose catabolic process"/>
    <property type="evidence" value="ECO:0007669"/>
    <property type="project" value="UniProtKB-KW"/>
</dbReference>
<evidence type="ECO:0000313" key="13">
    <source>
        <dbReference type="EMBL" id="KAF9893484.1"/>
    </source>
</evidence>
<dbReference type="PANTHER" id="PTHR10963:SF24">
    <property type="entry name" value="GLYCOSIDASE C21B10.07-RELATED"/>
    <property type="match status" value="1"/>
</dbReference>
<dbReference type="Proteomes" id="UP001194746">
    <property type="component" value="Unassembled WGS sequence"/>
</dbReference>
<evidence type="ECO:0000256" key="11">
    <source>
        <dbReference type="ARBA" id="ARBA00023295"/>
    </source>
</evidence>
<evidence type="ECO:0000256" key="3">
    <source>
        <dbReference type="ARBA" id="ARBA00006865"/>
    </source>
</evidence>
<evidence type="ECO:0000256" key="6">
    <source>
        <dbReference type="ARBA" id="ARBA00022622"/>
    </source>
</evidence>
<dbReference type="Gene3D" id="2.60.120.200">
    <property type="match status" value="1"/>
</dbReference>
<gene>
    <name evidence="13" type="ORF">FE257_010796</name>
</gene>
<name>A0AAD4CVI1_ASPNN</name>
<dbReference type="InterPro" id="IPR000757">
    <property type="entry name" value="Beta-glucanase-like"/>
</dbReference>
<evidence type="ECO:0000313" key="14">
    <source>
        <dbReference type="Proteomes" id="UP001194746"/>
    </source>
</evidence>
<evidence type="ECO:0000256" key="10">
    <source>
        <dbReference type="ARBA" id="ARBA00023288"/>
    </source>
</evidence>
<comment type="catalytic activity">
    <reaction evidence="1">
        <text>Endohydrolysis of (1-&gt;3)- or (1-&gt;4)-linkages in beta-D-glucans when the glucose residue whose reducing group is involved in the linkage to be hydrolyzed is itself substituted at C-3.</text>
        <dbReference type="EC" id="3.2.1.6"/>
    </reaction>
</comment>
<keyword evidence="7" id="KW-0378">Hydrolase</keyword>
<comment type="subcellular location">
    <subcellularLocation>
        <location evidence="2">Cell membrane</location>
        <topology evidence="2">Lipid-anchor</topology>
        <topology evidence="2">GPI-anchor</topology>
    </subcellularLocation>
</comment>
<proteinExistence type="inferred from homology"/>
<keyword evidence="14" id="KW-1185">Reference proteome</keyword>
<evidence type="ECO:0000256" key="9">
    <source>
        <dbReference type="ARBA" id="ARBA00023136"/>
    </source>
</evidence>
<evidence type="ECO:0000259" key="12">
    <source>
        <dbReference type="PROSITE" id="PS51762"/>
    </source>
</evidence>
<evidence type="ECO:0000256" key="7">
    <source>
        <dbReference type="ARBA" id="ARBA00022801"/>
    </source>
</evidence>
<dbReference type="SUPFAM" id="SSF49899">
    <property type="entry name" value="Concanavalin A-like lectins/glucanases"/>
    <property type="match status" value="1"/>
</dbReference>
<protein>
    <recommendedName>
        <fullName evidence="4">endo-1,3(4)-beta-glucanase</fullName>
        <ecNumber evidence="4">3.2.1.6</ecNumber>
    </recommendedName>
</protein>